<comment type="caution">
    <text evidence="2">The sequence shown here is derived from an EMBL/GenBank/DDBJ whole genome shotgun (WGS) entry which is preliminary data.</text>
</comment>
<organism evidence="2 3">
    <name type="scientific">Nocardioides marmoribigeumensis</name>
    <dbReference type="NCBI Taxonomy" id="433649"/>
    <lineage>
        <taxon>Bacteria</taxon>
        <taxon>Bacillati</taxon>
        <taxon>Actinomycetota</taxon>
        <taxon>Actinomycetes</taxon>
        <taxon>Propionibacteriales</taxon>
        <taxon>Nocardioidaceae</taxon>
        <taxon>Nocardioides</taxon>
    </lineage>
</organism>
<evidence type="ECO:0000313" key="2">
    <source>
        <dbReference type="EMBL" id="MDR7364524.1"/>
    </source>
</evidence>
<feature type="compositionally biased region" description="Basic and acidic residues" evidence="1">
    <location>
        <begin position="53"/>
        <end position="71"/>
    </location>
</feature>
<sequence>MSTTITPSTISSPTFAERLRAAREREEISARRSPMRWFRGPRANFAPDVAVEPTDRPRRRDEFVDSLRDAV</sequence>
<evidence type="ECO:0000256" key="1">
    <source>
        <dbReference type="SAM" id="MobiDB-lite"/>
    </source>
</evidence>
<dbReference type="EMBL" id="JAVDYG010000001">
    <property type="protein sequence ID" value="MDR7364524.1"/>
    <property type="molecule type" value="Genomic_DNA"/>
</dbReference>
<gene>
    <name evidence="2" type="ORF">J2S63_004077</name>
</gene>
<dbReference type="Proteomes" id="UP001183648">
    <property type="component" value="Unassembled WGS sequence"/>
</dbReference>
<keyword evidence="3" id="KW-1185">Reference proteome</keyword>
<name>A0ABU2C1S6_9ACTN</name>
<accession>A0ABU2C1S6</accession>
<reference evidence="2 3" key="1">
    <citation type="submission" date="2023-07" db="EMBL/GenBank/DDBJ databases">
        <title>Sequencing the genomes of 1000 actinobacteria strains.</title>
        <authorList>
            <person name="Klenk H.-P."/>
        </authorList>
    </citation>
    <scope>NUCLEOTIDE SEQUENCE [LARGE SCALE GENOMIC DNA]</scope>
    <source>
        <strain evidence="2 3">DSM 19426</strain>
    </source>
</reference>
<protein>
    <submittedName>
        <fullName evidence="2">Uncharacterized protein</fullName>
    </submittedName>
</protein>
<feature type="region of interest" description="Disordered" evidence="1">
    <location>
        <begin position="47"/>
        <end position="71"/>
    </location>
</feature>
<dbReference type="RefSeq" id="WP_310306254.1">
    <property type="nucleotide sequence ID" value="NZ_BAAAPS010000006.1"/>
</dbReference>
<proteinExistence type="predicted"/>
<evidence type="ECO:0000313" key="3">
    <source>
        <dbReference type="Proteomes" id="UP001183648"/>
    </source>
</evidence>